<organism evidence="2 3">
    <name type="scientific">Lobosporangium transversale</name>
    <dbReference type="NCBI Taxonomy" id="64571"/>
    <lineage>
        <taxon>Eukaryota</taxon>
        <taxon>Fungi</taxon>
        <taxon>Fungi incertae sedis</taxon>
        <taxon>Mucoromycota</taxon>
        <taxon>Mortierellomycotina</taxon>
        <taxon>Mortierellomycetes</taxon>
        <taxon>Mortierellales</taxon>
        <taxon>Mortierellaceae</taxon>
        <taxon>Lobosporangium</taxon>
    </lineage>
</organism>
<sequence length="52" mass="5589">MLSWILTGVTLILAVPHSLLSDLVILSDLSLLLLSSLLSPCINFCFICSLVS</sequence>
<dbReference type="GeneID" id="33567778"/>
<comment type="caution">
    <text evidence="2">The sequence shown here is derived from an EMBL/GenBank/DDBJ whole genome shotgun (WGS) entry which is preliminary data.</text>
</comment>
<feature type="transmembrane region" description="Helical" evidence="1">
    <location>
        <begin position="31"/>
        <end position="51"/>
    </location>
</feature>
<keyword evidence="1" id="KW-0812">Transmembrane</keyword>
<dbReference type="EMBL" id="MCFF01000065">
    <property type="protein sequence ID" value="ORY99783.1"/>
    <property type="molecule type" value="Genomic_DNA"/>
</dbReference>
<name>A0A1Y2G8Q1_9FUNG</name>
<dbReference type="RefSeq" id="XP_021876017.1">
    <property type="nucleotide sequence ID" value="XM_022025935.1"/>
</dbReference>
<evidence type="ECO:0000313" key="2">
    <source>
        <dbReference type="EMBL" id="ORY99783.1"/>
    </source>
</evidence>
<dbReference type="Proteomes" id="UP000193648">
    <property type="component" value="Unassembled WGS sequence"/>
</dbReference>
<proteinExistence type="predicted"/>
<dbReference type="AlphaFoldDB" id="A0A1Y2G8Q1"/>
<reference evidence="2 3" key="1">
    <citation type="submission" date="2016-07" db="EMBL/GenBank/DDBJ databases">
        <title>Pervasive Adenine N6-methylation of Active Genes in Fungi.</title>
        <authorList>
            <consortium name="DOE Joint Genome Institute"/>
            <person name="Mondo S.J."/>
            <person name="Dannebaum R.O."/>
            <person name="Kuo R.C."/>
            <person name="Labutti K."/>
            <person name="Haridas S."/>
            <person name="Kuo A."/>
            <person name="Salamov A."/>
            <person name="Ahrendt S.R."/>
            <person name="Lipzen A."/>
            <person name="Sullivan W."/>
            <person name="Andreopoulos W.B."/>
            <person name="Clum A."/>
            <person name="Lindquist E."/>
            <person name="Daum C."/>
            <person name="Ramamoorthy G.K."/>
            <person name="Gryganskyi A."/>
            <person name="Culley D."/>
            <person name="Magnuson J.K."/>
            <person name="James T.Y."/>
            <person name="O'Malley M.A."/>
            <person name="Stajich J.E."/>
            <person name="Spatafora J.W."/>
            <person name="Visel A."/>
            <person name="Grigoriev I.V."/>
        </authorList>
    </citation>
    <scope>NUCLEOTIDE SEQUENCE [LARGE SCALE GENOMIC DNA]</scope>
    <source>
        <strain evidence="2 3">NRRL 3116</strain>
    </source>
</reference>
<keyword evidence="1" id="KW-0472">Membrane</keyword>
<evidence type="ECO:0000313" key="3">
    <source>
        <dbReference type="Proteomes" id="UP000193648"/>
    </source>
</evidence>
<protein>
    <submittedName>
        <fullName evidence="2">Uncharacterized protein</fullName>
    </submittedName>
</protein>
<dbReference type="InParanoid" id="A0A1Y2G8Q1"/>
<keyword evidence="1" id="KW-1133">Transmembrane helix</keyword>
<evidence type="ECO:0000256" key="1">
    <source>
        <dbReference type="SAM" id="Phobius"/>
    </source>
</evidence>
<gene>
    <name evidence="2" type="ORF">BCR41DRAFT_363728</name>
</gene>
<accession>A0A1Y2G8Q1</accession>
<keyword evidence="3" id="KW-1185">Reference proteome</keyword>